<dbReference type="HOGENOM" id="CLU_050656_2_0_5"/>
<proteinExistence type="inferred from homology"/>
<dbReference type="STRING" id="398580.Dshi_2813"/>
<dbReference type="PANTHER" id="PTHR30574">
    <property type="entry name" value="INNER MEMBRANE PROTEIN YEDE"/>
    <property type="match status" value="1"/>
</dbReference>
<feature type="transmembrane region" description="Helical" evidence="9">
    <location>
        <begin position="57"/>
        <end position="83"/>
    </location>
</feature>
<feature type="transmembrane region" description="Helical" evidence="9">
    <location>
        <begin position="131"/>
        <end position="155"/>
    </location>
</feature>
<evidence type="ECO:0000256" key="6">
    <source>
        <dbReference type="ARBA" id="ARBA00022989"/>
    </source>
</evidence>
<feature type="transmembrane region" description="Helical" evidence="9">
    <location>
        <begin position="261"/>
        <end position="282"/>
    </location>
</feature>
<feature type="transmembrane region" description="Helical" evidence="9">
    <location>
        <begin position="209"/>
        <end position="228"/>
    </location>
</feature>
<keyword evidence="4" id="KW-0997">Cell inner membrane</keyword>
<evidence type="ECO:0000256" key="8">
    <source>
        <dbReference type="ARBA" id="ARBA00035655"/>
    </source>
</evidence>
<name>A8LJ51_DINSH</name>
<keyword evidence="11" id="KW-1185">Reference proteome</keyword>
<evidence type="ECO:0000256" key="2">
    <source>
        <dbReference type="ARBA" id="ARBA00022448"/>
    </source>
</evidence>
<gene>
    <name evidence="10" type="ordered locus">Dshi_2813</name>
</gene>
<protein>
    <submittedName>
        <fullName evidence="10">Uncharacterized protein</fullName>
    </submittedName>
</protein>
<feature type="transmembrane region" description="Helical" evidence="9">
    <location>
        <begin position="175"/>
        <end position="197"/>
    </location>
</feature>
<organism evidence="10 11">
    <name type="scientific">Dinoroseobacter shibae (strain DSM 16493 / NCIMB 14021 / DFL 12)</name>
    <dbReference type="NCBI Taxonomy" id="398580"/>
    <lineage>
        <taxon>Bacteria</taxon>
        <taxon>Pseudomonadati</taxon>
        <taxon>Pseudomonadota</taxon>
        <taxon>Alphaproteobacteria</taxon>
        <taxon>Rhodobacterales</taxon>
        <taxon>Roseobacteraceae</taxon>
        <taxon>Dinoroseobacter</taxon>
    </lineage>
</organism>
<evidence type="ECO:0000313" key="10">
    <source>
        <dbReference type="EMBL" id="ABV94546.1"/>
    </source>
</evidence>
<dbReference type="InterPro" id="IPR007272">
    <property type="entry name" value="Sulf_transp_TsuA/YedE"/>
</dbReference>
<evidence type="ECO:0000256" key="7">
    <source>
        <dbReference type="ARBA" id="ARBA00023136"/>
    </source>
</evidence>
<evidence type="ECO:0000256" key="3">
    <source>
        <dbReference type="ARBA" id="ARBA00022475"/>
    </source>
</evidence>
<reference evidence="11" key="1">
    <citation type="journal article" date="2010" name="ISME J.">
        <title>The complete genome sequence of the algal symbiont Dinoroseobacter shibae: a hitchhiker's guide to life in the sea.</title>
        <authorList>
            <person name="Wagner-Dobler I."/>
            <person name="Ballhausen B."/>
            <person name="Berger M."/>
            <person name="Brinkhoff T."/>
            <person name="Buchholz I."/>
            <person name="Bunk B."/>
            <person name="Cypionka H."/>
            <person name="Daniel R."/>
            <person name="Drepper T."/>
            <person name="Gerdts G."/>
            <person name="Hahnke S."/>
            <person name="Han C."/>
            <person name="Jahn D."/>
            <person name="Kalhoefer D."/>
            <person name="Kiss H."/>
            <person name="Klenk H.P."/>
            <person name="Kyrpides N."/>
            <person name="Liebl W."/>
            <person name="Liesegang H."/>
            <person name="Meincke L."/>
            <person name="Pati A."/>
            <person name="Petersen J."/>
            <person name="Piekarski T."/>
            <person name="Pommerenke C."/>
            <person name="Pradella S."/>
            <person name="Pukall R."/>
            <person name="Rabus R."/>
            <person name="Stackebrandt E."/>
            <person name="Thole S."/>
            <person name="Thompson L."/>
            <person name="Tielen P."/>
            <person name="Tomasch J."/>
            <person name="von Jan M."/>
            <person name="Wanphrut N."/>
            <person name="Wichels A."/>
            <person name="Zech H."/>
            <person name="Simon M."/>
        </authorList>
    </citation>
    <scope>NUCLEOTIDE SEQUENCE [LARGE SCALE GENOMIC DNA]</scope>
    <source>
        <strain evidence="11">DSM 16493 / NCIMB 14021 / DFL 12</strain>
    </source>
</reference>
<dbReference type="EMBL" id="CP000830">
    <property type="protein sequence ID" value="ABV94546.1"/>
    <property type="molecule type" value="Genomic_DNA"/>
</dbReference>
<keyword evidence="3" id="KW-1003">Cell membrane</keyword>
<feature type="transmembrane region" description="Helical" evidence="9">
    <location>
        <begin position="334"/>
        <end position="351"/>
    </location>
</feature>
<dbReference type="PANTHER" id="PTHR30574:SF1">
    <property type="entry name" value="SULPHUR TRANSPORT DOMAIN-CONTAINING PROTEIN"/>
    <property type="match status" value="1"/>
</dbReference>
<sequence length="362" mass="36729">MDPWEREETMEMMSGTMLAALIGLAGGLALGVAARVGRFCTLGAIEDALYGGSGARLRMWGAALGLSILGCAGLTGAGLLVPAEVFLVRDGFSPVAVIFGGALFGFGMALAGNCGYGALARLGNGDIRAFVLVGVLGVTAYAALFGPLSGLRLWIFELPVLRFEAAVTLDALVGGVLSVPPWAVGVGAGIGLLAVALHGAEARGPVLRWGAVVAAAIVSGWAGTGYLAQTSFEVIGVRSHNFSAPLGETLAYFMLSDVRPLSFAVGSVLGVVAGSVLGSLWLGQFRWEACEDPRELKRQLMGAVFMGFGATLALGCSIGQGLSAFAILTVSAPLAAASIFAGAALGLRVLIEGWPVGGSRGI</sequence>
<evidence type="ECO:0000256" key="9">
    <source>
        <dbReference type="SAM" id="Phobius"/>
    </source>
</evidence>
<evidence type="ECO:0000256" key="1">
    <source>
        <dbReference type="ARBA" id="ARBA00004429"/>
    </source>
</evidence>
<dbReference type="Pfam" id="PF04143">
    <property type="entry name" value="Sulf_transp"/>
    <property type="match status" value="1"/>
</dbReference>
<comment type="similarity">
    <text evidence="8">Belongs to the TsuA/YedE (TC 9.B.102) family.</text>
</comment>
<feature type="transmembrane region" description="Helical" evidence="9">
    <location>
        <begin position="95"/>
        <end position="119"/>
    </location>
</feature>
<dbReference type="AlphaFoldDB" id="A8LJ51"/>
<dbReference type="KEGG" id="dsh:Dshi_2813"/>
<accession>A8LJ51</accession>
<keyword evidence="6 9" id="KW-1133">Transmembrane helix</keyword>
<evidence type="ECO:0000256" key="4">
    <source>
        <dbReference type="ARBA" id="ARBA00022519"/>
    </source>
</evidence>
<keyword evidence="5 9" id="KW-0812">Transmembrane</keyword>
<feature type="transmembrane region" description="Helical" evidence="9">
    <location>
        <begin position="303"/>
        <end position="328"/>
    </location>
</feature>
<feature type="transmembrane region" description="Helical" evidence="9">
    <location>
        <begin position="12"/>
        <end position="36"/>
    </location>
</feature>
<dbReference type="eggNOG" id="COG2391">
    <property type="taxonomic scope" value="Bacteria"/>
</dbReference>
<keyword evidence="2" id="KW-0813">Transport</keyword>
<comment type="subcellular location">
    <subcellularLocation>
        <location evidence="1">Cell inner membrane</location>
        <topology evidence="1">Multi-pass membrane protein</topology>
    </subcellularLocation>
</comment>
<keyword evidence="7 9" id="KW-0472">Membrane</keyword>
<evidence type="ECO:0000313" key="11">
    <source>
        <dbReference type="Proteomes" id="UP000006833"/>
    </source>
</evidence>
<evidence type="ECO:0000256" key="5">
    <source>
        <dbReference type="ARBA" id="ARBA00022692"/>
    </source>
</evidence>
<dbReference type="GO" id="GO:0005886">
    <property type="term" value="C:plasma membrane"/>
    <property type="evidence" value="ECO:0007669"/>
    <property type="project" value="UniProtKB-SubCell"/>
</dbReference>
<dbReference type="Proteomes" id="UP000006833">
    <property type="component" value="Chromosome"/>
</dbReference>
<dbReference type="RefSeq" id="WP_012179474.1">
    <property type="nucleotide sequence ID" value="NC_009952.1"/>
</dbReference>